<dbReference type="Gene3D" id="1.20.120.530">
    <property type="entry name" value="GntR ligand-binding domain-like"/>
    <property type="match status" value="1"/>
</dbReference>
<keyword evidence="1" id="KW-0805">Transcription regulation</keyword>
<dbReference type="Gene3D" id="1.10.10.10">
    <property type="entry name" value="Winged helix-like DNA-binding domain superfamily/Winged helix DNA-binding domain"/>
    <property type="match status" value="1"/>
</dbReference>
<keyword evidence="3" id="KW-0804">Transcription</keyword>
<keyword evidence="6" id="KW-1185">Reference proteome</keyword>
<name>A0A8J3LZU7_9ACTN</name>
<dbReference type="PANTHER" id="PTHR43537">
    <property type="entry name" value="TRANSCRIPTIONAL REGULATOR, GNTR FAMILY"/>
    <property type="match status" value="1"/>
</dbReference>
<accession>A0A8J3LZU7</accession>
<gene>
    <name evidence="5" type="ORF">Pfl04_48390</name>
</gene>
<protein>
    <submittedName>
        <fullName evidence="5">GntR family transcriptional regulator</fullName>
    </submittedName>
</protein>
<dbReference type="InterPro" id="IPR011711">
    <property type="entry name" value="GntR_C"/>
</dbReference>
<evidence type="ECO:0000256" key="3">
    <source>
        <dbReference type="ARBA" id="ARBA00023163"/>
    </source>
</evidence>
<organism evidence="5 6">
    <name type="scientific">Planosporangium flavigriseum</name>
    <dbReference type="NCBI Taxonomy" id="373681"/>
    <lineage>
        <taxon>Bacteria</taxon>
        <taxon>Bacillati</taxon>
        <taxon>Actinomycetota</taxon>
        <taxon>Actinomycetes</taxon>
        <taxon>Micromonosporales</taxon>
        <taxon>Micromonosporaceae</taxon>
        <taxon>Planosporangium</taxon>
    </lineage>
</organism>
<keyword evidence="2" id="KW-0238">DNA-binding</keyword>
<feature type="domain" description="HTH gntR-type" evidence="4">
    <location>
        <begin position="24"/>
        <end position="91"/>
    </location>
</feature>
<dbReference type="PANTHER" id="PTHR43537:SF24">
    <property type="entry name" value="GLUCONATE OPERON TRANSCRIPTIONAL REPRESSOR"/>
    <property type="match status" value="1"/>
</dbReference>
<dbReference type="EMBL" id="BONU01000055">
    <property type="protein sequence ID" value="GIG76435.1"/>
    <property type="molecule type" value="Genomic_DNA"/>
</dbReference>
<dbReference type="SMART" id="SM00895">
    <property type="entry name" value="FCD"/>
    <property type="match status" value="1"/>
</dbReference>
<dbReference type="Proteomes" id="UP000653674">
    <property type="component" value="Unassembled WGS sequence"/>
</dbReference>
<dbReference type="SUPFAM" id="SSF48008">
    <property type="entry name" value="GntR ligand-binding domain-like"/>
    <property type="match status" value="1"/>
</dbReference>
<evidence type="ECO:0000313" key="6">
    <source>
        <dbReference type="Proteomes" id="UP000653674"/>
    </source>
</evidence>
<dbReference type="Pfam" id="PF07729">
    <property type="entry name" value="FCD"/>
    <property type="match status" value="1"/>
</dbReference>
<dbReference type="SMART" id="SM00345">
    <property type="entry name" value="HTH_GNTR"/>
    <property type="match status" value="1"/>
</dbReference>
<reference evidence="5" key="1">
    <citation type="submission" date="2021-01" db="EMBL/GenBank/DDBJ databases">
        <title>Whole genome shotgun sequence of Planosporangium flavigriseum NBRC 105377.</title>
        <authorList>
            <person name="Komaki H."/>
            <person name="Tamura T."/>
        </authorList>
    </citation>
    <scope>NUCLEOTIDE SEQUENCE</scope>
    <source>
        <strain evidence="5">NBRC 105377</strain>
    </source>
</reference>
<evidence type="ECO:0000256" key="1">
    <source>
        <dbReference type="ARBA" id="ARBA00023015"/>
    </source>
</evidence>
<evidence type="ECO:0000259" key="4">
    <source>
        <dbReference type="PROSITE" id="PS50949"/>
    </source>
</evidence>
<dbReference type="InterPro" id="IPR036390">
    <property type="entry name" value="WH_DNA-bd_sf"/>
</dbReference>
<dbReference type="InterPro" id="IPR000524">
    <property type="entry name" value="Tscrpt_reg_HTH_GntR"/>
</dbReference>
<comment type="caution">
    <text evidence="5">The sequence shown here is derived from an EMBL/GenBank/DDBJ whole genome shotgun (WGS) entry which is preliminary data.</text>
</comment>
<dbReference type="GO" id="GO:0003677">
    <property type="term" value="F:DNA binding"/>
    <property type="evidence" value="ECO:0007669"/>
    <property type="project" value="UniProtKB-KW"/>
</dbReference>
<sequence>MRATKRPTCSNRKVLGVKKVRVEGSLTGKVGEALRSAILSGELVAGQLYSVQDLAEVLGVSRTPVREALIRLASKGMVQFERNRGVRILQSTPSDLEEVFELRMLLEVPAARLAVARMRDDDVVELRKCFDGMISAADAGDERSLMMHDRRFHAVILSAAGNQRLTALVDSLRDLVLTRGVTTAGTSRTLHDIANEHLPIVERFEARDADGVASAMHAHVLHTARLLIKQEFDASTDTVDAWAAQVSQVLGEA</sequence>
<evidence type="ECO:0000256" key="2">
    <source>
        <dbReference type="ARBA" id="ARBA00023125"/>
    </source>
</evidence>
<dbReference type="InterPro" id="IPR036388">
    <property type="entry name" value="WH-like_DNA-bd_sf"/>
</dbReference>
<dbReference type="PRINTS" id="PR00035">
    <property type="entry name" value="HTHGNTR"/>
</dbReference>
<dbReference type="GO" id="GO:0003700">
    <property type="term" value="F:DNA-binding transcription factor activity"/>
    <property type="evidence" value="ECO:0007669"/>
    <property type="project" value="InterPro"/>
</dbReference>
<evidence type="ECO:0000313" key="5">
    <source>
        <dbReference type="EMBL" id="GIG76435.1"/>
    </source>
</evidence>
<dbReference type="CDD" id="cd07377">
    <property type="entry name" value="WHTH_GntR"/>
    <property type="match status" value="1"/>
</dbReference>
<dbReference type="InterPro" id="IPR008920">
    <property type="entry name" value="TF_FadR/GntR_C"/>
</dbReference>
<dbReference type="Pfam" id="PF00392">
    <property type="entry name" value="GntR"/>
    <property type="match status" value="1"/>
</dbReference>
<dbReference type="SUPFAM" id="SSF46785">
    <property type="entry name" value="Winged helix' DNA-binding domain"/>
    <property type="match status" value="1"/>
</dbReference>
<dbReference type="PROSITE" id="PS50949">
    <property type="entry name" value="HTH_GNTR"/>
    <property type="match status" value="1"/>
</dbReference>
<dbReference type="AlphaFoldDB" id="A0A8J3LZU7"/>
<proteinExistence type="predicted"/>